<keyword evidence="5" id="KW-1185">Reference proteome</keyword>
<evidence type="ECO:0000259" key="3">
    <source>
        <dbReference type="Pfam" id="PF24994"/>
    </source>
</evidence>
<proteinExistence type="predicted"/>
<dbReference type="InterPro" id="IPR056813">
    <property type="entry name" value="GIL1_IRKI_C"/>
</dbReference>
<accession>A0A443NH10</accession>
<name>A0A443NH10_9MAGN</name>
<feature type="domain" description="GIL1/IRKI C-terminal" evidence="3">
    <location>
        <begin position="511"/>
        <end position="561"/>
    </location>
</feature>
<dbReference type="EMBL" id="QPKB01000002">
    <property type="protein sequence ID" value="RWR77796.1"/>
    <property type="molecule type" value="Genomic_DNA"/>
</dbReference>
<dbReference type="InterPro" id="IPR042316">
    <property type="entry name" value="IRKI-like"/>
</dbReference>
<dbReference type="Proteomes" id="UP000283530">
    <property type="component" value="Unassembled WGS sequence"/>
</dbReference>
<sequence length="568" mass="64110">MAARTCLSDQEISRKEIQVAIAKAVELRALHAALLQGNSPANLRLPTCASPSVARSSNQFSAEDYPVFTPSYEEEPLPGYHHIRSDNQRLSEILGALGLEREDDESDLSDNIKPSLCSRKGLASGLGARDQQFCAAEDFKSNTSSCVNHITALHTHPTGSEEFTTCNTCKPATICRTTGNDNKNGVNSKTVVPLTDTHSLYQPHPKNKGPILSRLFPRLKKKPKAEASPTRAVSEDASQFLKDWGVVSLESLKKELLEANEKREAALIESAEMKSSLGELKQKLVHLENYCNELRKALKQVVQGKEAQTQERPNLTKRSKSIDGGRDGSMPLSHEAMVEGFLQIVSEARLSVKHFCKSLISQIEETDDNLMEKLNSLLQPHNLTLQSKYSKGVLYHMEALINQSLHQDFENCVFQKNGSPKVLDPHQYRQEKFSAFVALRNLSWNEVLRKGTKYYSEEFSRFCDEKMSCIVSTLNWSRPWPEQLLQSFFVAAKCIWLLHLLAFSFSPPLTILRVDENRSFDPLYMEDILLEKQRSQSQARVKIMVMPGFYVEDKVLKCKVLCRYKKVV</sequence>
<evidence type="ECO:0000256" key="1">
    <source>
        <dbReference type="SAM" id="Coils"/>
    </source>
</evidence>
<dbReference type="Pfam" id="PF24994">
    <property type="entry name" value="GIL1_IRKI_C"/>
    <property type="match status" value="1"/>
</dbReference>
<feature type="region of interest" description="Disordered" evidence="2">
    <location>
        <begin position="304"/>
        <end position="329"/>
    </location>
</feature>
<dbReference type="PANTHER" id="PTHR31029:SF3">
    <property type="entry name" value="IRK-INTERACTING PROTEIN"/>
    <property type="match status" value="1"/>
</dbReference>
<organism evidence="4 5">
    <name type="scientific">Cinnamomum micranthum f. kanehirae</name>
    <dbReference type="NCBI Taxonomy" id="337451"/>
    <lineage>
        <taxon>Eukaryota</taxon>
        <taxon>Viridiplantae</taxon>
        <taxon>Streptophyta</taxon>
        <taxon>Embryophyta</taxon>
        <taxon>Tracheophyta</taxon>
        <taxon>Spermatophyta</taxon>
        <taxon>Magnoliopsida</taxon>
        <taxon>Magnoliidae</taxon>
        <taxon>Laurales</taxon>
        <taxon>Lauraceae</taxon>
        <taxon>Cinnamomum</taxon>
    </lineage>
</organism>
<evidence type="ECO:0000313" key="5">
    <source>
        <dbReference type="Proteomes" id="UP000283530"/>
    </source>
</evidence>
<protein>
    <submittedName>
        <fullName evidence="4">IRK-interacting-like protein isoform X1</fullName>
    </submittedName>
</protein>
<comment type="caution">
    <text evidence="4">The sequence shown here is derived from an EMBL/GenBank/DDBJ whole genome shotgun (WGS) entry which is preliminary data.</text>
</comment>
<evidence type="ECO:0000313" key="4">
    <source>
        <dbReference type="EMBL" id="RWR77796.1"/>
    </source>
</evidence>
<keyword evidence="1" id="KW-0175">Coiled coil</keyword>
<reference evidence="4 5" key="1">
    <citation type="journal article" date="2019" name="Nat. Plants">
        <title>Stout camphor tree genome fills gaps in understanding of flowering plant genome evolution.</title>
        <authorList>
            <person name="Chaw S.M."/>
            <person name="Liu Y.C."/>
            <person name="Wu Y.W."/>
            <person name="Wang H.Y."/>
            <person name="Lin C.I."/>
            <person name="Wu C.S."/>
            <person name="Ke H.M."/>
            <person name="Chang L.Y."/>
            <person name="Hsu C.Y."/>
            <person name="Yang H.T."/>
            <person name="Sudianto E."/>
            <person name="Hsu M.H."/>
            <person name="Wu K.P."/>
            <person name="Wang L.N."/>
            <person name="Leebens-Mack J.H."/>
            <person name="Tsai I.J."/>
        </authorList>
    </citation>
    <scope>NUCLEOTIDE SEQUENCE [LARGE SCALE GENOMIC DNA]</scope>
    <source>
        <strain evidence="5">cv. Chaw 1501</strain>
        <tissue evidence="4">Young leaves</tissue>
    </source>
</reference>
<dbReference type="AlphaFoldDB" id="A0A443NH10"/>
<dbReference type="OrthoDB" id="785851at2759"/>
<gene>
    <name evidence="4" type="ORF">CKAN_00629900</name>
</gene>
<feature type="coiled-coil region" evidence="1">
    <location>
        <begin position="249"/>
        <end position="297"/>
    </location>
</feature>
<dbReference type="PANTHER" id="PTHR31029">
    <property type="entry name" value="CYCLIN-DEPENDENT KINASE-LIKE PROTEIN"/>
    <property type="match status" value="1"/>
</dbReference>
<evidence type="ECO:0000256" key="2">
    <source>
        <dbReference type="SAM" id="MobiDB-lite"/>
    </source>
</evidence>